<dbReference type="InterPro" id="IPR018357">
    <property type="entry name" value="Hexapep_transf_CS"/>
</dbReference>
<dbReference type="AlphaFoldDB" id="X1SMM5"/>
<dbReference type="EMBL" id="BARW01006491">
    <property type="protein sequence ID" value="GAI76605.1"/>
    <property type="molecule type" value="Genomic_DNA"/>
</dbReference>
<keyword evidence="1" id="KW-0808">Transferase</keyword>
<dbReference type="Gene3D" id="2.160.10.10">
    <property type="entry name" value="Hexapeptide repeat proteins"/>
    <property type="match status" value="1"/>
</dbReference>
<comment type="caution">
    <text evidence="2">The sequence shown here is derived from an EMBL/GenBank/DDBJ whole genome shotgun (WGS) entry which is preliminary data.</text>
</comment>
<dbReference type="InterPro" id="IPR001451">
    <property type="entry name" value="Hexapep"/>
</dbReference>
<dbReference type="PANTHER" id="PTHR23416">
    <property type="entry name" value="SIALIC ACID SYNTHASE-RELATED"/>
    <property type="match status" value="1"/>
</dbReference>
<dbReference type="PROSITE" id="PS00101">
    <property type="entry name" value="HEXAPEP_TRANSFERASES"/>
    <property type="match status" value="1"/>
</dbReference>
<dbReference type="PANTHER" id="PTHR23416:SF78">
    <property type="entry name" value="LIPOPOLYSACCHARIDE BIOSYNTHESIS O-ACETYL TRANSFERASE WBBJ-RELATED"/>
    <property type="match status" value="1"/>
</dbReference>
<proteinExistence type="predicted"/>
<evidence type="ECO:0008006" key="3">
    <source>
        <dbReference type="Google" id="ProtNLM"/>
    </source>
</evidence>
<dbReference type="InterPro" id="IPR051159">
    <property type="entry name" value="Hexapeptide_acetyltransf"/>
</dbReference>
<evidence type="ECO:0000313" key="2">
    <source>
        <dbReference type="EMBL" id="GAI76605.1"/>
    </source>
</evidence>
<gene>
    <name evidence="2" type="ORF">S12H4_13630</name>
</gene>
<dbReference type="SUPFAM" id="SSF51161">
    <property type="entry name" value="Trimeric LpxA-like enzymes"/>
    <property type="match status" value="1"/>
</dbReference>
<reference evidence="2" key="1">
    <citation type="journal article" date="2014" name="Front. Microbiol.">
        <title>High frequency of phylogenetically diverse reductive dehalogenase-homologous genes in deep subseafloor sedimentary metagenomes.</title>
        <authorList>
            <person name="Kawai M."/>
            <person name="Futagami T."/>
            <person name="Toyoda A."/>
            <person name="Takaki Y."/>
            <person name="Nishi S."/>
            <person name="Hori S."/>
            <person name="Arai W."/>
            <person name="Tsubouchi T."/>
            <person name="Morono Y."/>
            <person name="Uchiyama I."/>
            <person name="Ito T."/>
            <person name="Fujiyama A."/>
            <person name="Inagaki F."/>
            <person name="Takami H."/>
        </authorList>
    </citation>
    <scope>NUCLEOTIDE SEQUENCE</scope>
    <source>
        <strain evidence="2">Expedition CK06-06</strain>
    </source>
</reference>
<organism evidence="2">
    <name type="scientific">marine sediment metagenome</name>
    <dbReference type="NCBI Taxonomy" id="412755"/>
    <lineage>
        <taxon>unclassified sequences</taxon>
        <taxon>metagenomes</taxon>
        <taxon>ecological metagenomes</taxon>
    </lineage>
</organism>
<dbReference type="GO" id="GO:0016740">
    <property type="term" value="F:transferase activity"/>
    <property type="evidence" value="ECO:0007669"/>
    <property type="project" value="UniProtKB-KW"/>
</dbReference>
<protein>
    <recommendedName>
        <fullName evidence="3">Maltose/galactoside acetyltransferase domain-containing protein</fullName>
    </recommendedName>
</protein>
<sequence>DKSAQIILNANLTLGRKQNRKSRNEMLFTLDKNSSIEVNGNFTIHSGSDVRVYDNGKLILNGGFCNFGTQIYCFKKITIGKGCVIARHVLIIDSDAHHLLDSTRPMTEEIKIGNNVWIGYRAMILKGVTIGDGSVIAAGAIVTKDVPGKCLVAGVPAKVIRENVEWKR</sequence>
<evidence type="ECO:0000256" key="1">
    <source>
        <dbReference type="ARBA" id="ARBA00022679"/>
    </source>
</evidence>
<feature type="non-terminal residue" evidence="2">
    <location>
        <position position="1"/>
    </location>
</feature>
<dbReference type="CDD" id="cd04647">
    <property type="entry name" value="LbH_MAT_like"/>
    <property type="match status" value="1"/>
</dbReference>
<dbReference type="InterPro" id="IPR011004">
    <property type="entry name" value="Trimer_LpxA-like_sf"/>
</dbReference>
<dbReference type="Pfam" id="PF00132">
    <property type="entry name" value="Hexapep"/>
    <property type="match status" value="1"/>
</dbReference>
<name>X1SMM5_9ZZZZ</name>
<accession>X1SMM5</accession>